<dbReference type="PROSITE" id="PS50850">
    <property type="entry name" value="MFS"/>
    <property type="match status" value="1"/>
</dbReference>
<keyword evidence="4 7" id="KW-1133">Transmembrane helix</keyword>
<feature type="transmembrane region" description="Helical" evidence="7">
    <location>
        <begin position="225"/>
        <end position="245"/>
    </location>
</feature>
<keyword evidence="6" id="KW-0325">Glycoprotein</keyword>
<dbReference type="InterPro" id="IPR011701">
    <property type="entry name" value="MFS"/>
</dbReference>
<dbReference type="FunFam" id="1.20.1720.10:FF:000009">
    <property type="entry name" value="MFS multidrug transporter"/>
    <property type="match status" value="1"/>
</dbReference>
<dbReference type="GO" id="GO:0140115">
    <property type="term" value="P:export across plasma membrane"/>
    <property type="evidence" value="ECO:0007669"/>
    <property type="project" value="UniProtKB-ARBA"/>
</dbReference>
<evidence type="ECO:0000256" key="4">
    <source>
        <dbReference type="ARBA" id="ARBA00022989"/>
    </source>
</evidence>
<dbReference type="CDD" id="cd17323">
    <property type="entry name" value="MFS_Tpo1_MDR_like"/>
    <property type="match status" value="1"/>
</dbReference>
<dbReference type="PANTHER" id="PTHR23502">
    <property type="entry name" value="MAJOR FACILITATOR SUPERFAMILY"/>
    <property type="match status" value="1"/>
</dbReference>
<feature type="non-terminal residue" evidence="9">
    <location>
        <position position="1"/>
    </location>
</feature>
<feature type="transmembrane region" description="Helical" evidence="7">
    <location>
        <begin position="353"/>
        <end position="379"/>
    </location>
</feature>
<dbReference type="STRING" id="215637.A0A4P9ZTN3"/>
<reference evidence="10" key="1">
    <citation type="journal article" date="2018" name="Nat. Microbiol.">
        <title>Leveraging single-cell genomics to expand the fungal tree of life.</title>
        <authorList>
            <person name="Ahrendt S.R."/>
            <person name="Quandt C.A."/>
            <person name="Ciobanu D."/>
            <person name="Clum A."/>
            <person name="Salamov A."/>
            <person name="Andreopoulos B."/>
            <person name="Cheng J.F."/>
            <person name="Woyke T."/>
            <person name="Pelin A."/>
            <person name="Henrissat B."/>
            <person name="Reynolds N.K."/>
            <person name="Benny G.L."/>
            <person name="Smith M.E."/>
            <person name="James T.Y."/>
            <person name="Grigoriev I.V."/>
        </authorList>
    </citation>
    <scope>NUCLEOTIDE SEQUENCE [LARGE SCALE GENOMIC DNA]</scope>
    <source>
        <strain evidence="10">RSA 468</strain>
    </source>
</reference>
<keyword evidence="2" id="KW-0813">Transport</keyword>
<dbReference type="Pfam" id="PF07690">
    <property type="entry name" value="MFS_1"/>
    <property type="match status" value="1"/>
</dbReference>
<organism evidence="9 10">
    <name type="scientific">Dimargaris cristalligena</name>
    <dbReference type="NCBI Taxonomy" id="215637"/>
    <lineage>
        <taxon>Eukaryota</taxon>
        <taxon>Fungi</taxon>
        <taxon>Fungi incertae sedis</taxon>
        <taxon>Zoopagomycota</taxon>
        <taxon>Kickxellomycotina</taxon>
        <taxon>Dimargaritomycetes</taxon>
        <taxon>Dimargaritales</taxon>
        <taxon>Dimargaritaceae</taxon>
        <taxon>Dimargaris</taxon>
    </lineage>
</organism>
<dbReference type="InterPro" id="IPR036259">
    <property type="entry name" value="MFS_trans_sf"/>
</dbReference>
<feature type="transmembrane region" description="Helical" evidence="7">
    <location>
        <begin position="12"/>
        <end position="34"/>
    </location>
</feature>
<feature type="transmembrane region" description="Helical" evidence="7">
    <location>
        <begin position="136"/>
        <end position="154"/>
    </location>
</feature>
<gene>
    <name evidence="9" type="ORF">BJ085DRAFT_2682</name>
</gene>
<feature type="transmembrane region" description="Helical" evidence="7">
    <location>
        <begin position="166"/>
        <end position="187"/>
    </location>
</feature>
<dbReference type="AlphaFoldDB" id="A0A4P9ZTN3"/>
<dbReference type="Proteomes" id="UP000268162">
    <property type="component" value="Unassembled WGS sequence"/>
</dbReference>
<feature type="transmembrane region" description="Helical" evidence="7">
    <location>
        <begin position="46"/>
        <end position="66"/>
    </location>
</feature>
<dbReference type="GO" id="GO:0015137">
    <property type="term" value="F:citrate transmembrane transporter activity"/>
    <property type="evidence" value="ECO:0007669"/>
    <property type="project" value="UniProtKB-ARBA"/>
</dbReference>
<dbReference type="PANTHER" id="PTHR23502:SF132">
    <property type="entry name" value="POLYAMINE TRANSPORTER 2-RELATED"/>
    <property type="match status" value="1"/>
</dbReference>
<comment type="subcellular location">
    <subcellularLocation>
        <location evidence="1">Membrane</location>
        <topology evidence="1">Multi-pass membrane protein</topology>
    </subcellularLocation>
</comment>
<dbReference type="Gene3D" id="1.20.1250.20">
    <property type="entry name" value="MFS general substrate transporter like domains"/>
    <property type="match status" value="1"/>
</dbReference>
<dbReference type="InterPro" id="IPR020846">
    <property type="entry name" value="MFS_dom"/>
</dbReference>
<evidence type="ECO:0000256" key="7">
    <source>
        <dbReference type="SAM" id="Phobius"/>
    </source>
</evidence>
<feature type="transmembrane region" description="Helical" evidence="7">
    <location>
        <begin position="265"/>
        <end position="286"/>
    </location>
</feature>
<keyword evidence="3 7" id="KW-0812">Transmembrane</keyword>
<evidence type="ECO:0000256" key="5">
    <source>
        <dbReference type="ARBA" id="ARBA00023136"/>
    </source>
</evidence>
<protein>
    <submittedName>
        <fullName evidence="9">Major facilitator superfamily domain-containing protein</fullName>
    </submittedName>
</protein>
<sequence length="427" mass="46588">YTVFSTRQKKFIVLLLSTAGLVAPLSSTMYLPALNTIQTEMNTTSVMLKLTISLYMVGMGIAPMVWGTLSDTVGRRPIYIISFVIYILACVGCALSNGIGMLLAMRLIQSLGSSSVIAVGAGSLCDLFEAKRRGRALGFFFVGALIGPIIGPTIGGYVSQYLDWRWTFWILAILGGVVLVLIVIFLPETHRGVVAAKYDVRMENVTPPSKSWAFNPLLPLYYLKYPYVTLTIINISLAYGGLYAMSTSMPASFARVYNLSTSNVGLTYIASGVGNIIGSVAGGNFADFMMHRFRDRMERAQVAAEPHEDGDAPTITIADVPKEQRLTGGVYFCWLMPTCLLIFGWLINKHEPLAAVLVVQFFFGLGMTFIFSAYSTYLVDIFTGRSATITALNNSTRSIWAAVCSVIEDPIETGIGPGWTFTLFALL</sequence>
<evidence type="ECO:0000313" key="9">
    <source>
        <dbReference type="EMBL" id="RKP36588.1"/>
    </source>
</evidence>
<evidence type="ECO:0000256" key="1">
    <source>
        <dbReference type="ARBA" id="ARBA00004141"/>
    </source>
</evidence>
<evidence type="ECO:0000256" key="2">
    <source>
        <dbReference type="ARBA" id="ARBA00022448"/>
    </source>
</evidence>
<proteinExistence type="predicted"/>
<keyword evidence="5 7" id="KW-0472">Membrane</keyword>
<evidence type="ECO:0000259" key="8">
    <source>
        <dbReference type="PROSITE" id="PS50850"/>
    </source>
</evidence>
<dbReference type="SUPFAM" id="SSF103473">
    <property type="entry name" value="MFS general substrate transporter"/>
    <property type="match status" value="1"/>
</dbReference>
<keyword evidence="10" id="KW-1185">Reference proteome</keyword>
<dbReference type="EMBL" id="ML002627">
    <property type="protein sequence ID" value="RKP36588.1"/>
    <property type="molecule type" value="Genomic_DNA"/>
</dbReference>
<dbReference type="FunFam" id="1.20.1250.20:FF:000172">
    <property type="entry name" value="MFS multidrug resistance transporter"/>
    <property type="match status" value="1"/>
</dbReference>
<name>A0A4P9ZTN3_9FUNG</name>
<feature type="transmembrane region" description="Helical" evidence="7">
    <location>
        <begin position="329"/>
        <end position="347"/>
    </location>
</feature>
<feature type="domain" description="Major facilitator superfamily (MFS) profile" evidence="8">
    <location>
        <begin position="12"/>
        <end position="427"/>
    </location>
</feature>
<evidence type="ECO:0000256" key="3">
    <source>
        <dbReference type="ARBA" id="ARBA00022692"/>
    </source>
</evidence>
<accession>A0A4P9ZTN3</accession>
<feature type="transmembrane region" description="Helical" evidence="7">
    <location>
        <begin position="78"/>
        <end position="97"/>
    </location>
</feature>
<feature type="non-terminal residue" evidence="9">
    <location>
        <position position="427"/>
    </location>
</feature>
<evidence type="ECO:0000313" key="10">
    <source>
        <dbReference type="Proteomes" id="UP000268162"/>
    </source>
</evidence>
<dbReference type="GO" id="GO:0005886">
    <property type="term" value="C:plasma membrane"/>
    <property type="evidence" value="ECO:0007669"/>
    <property type="project" value="TreeGrafter"/>
</dbReference>
<evidence type="ECO:0000256" key="6">
    <source>
        <dbReference type="ARBA" id="ARBA00023180"/>
    </source>
</evidence>